<keyword evidence="3" id="KW-1185">Reference proteome</keyword>
<gene>
    <name evidence="2" type="ORF">BJ875DRAFT_200101</name>
</gene>
<comment type="caution">
    <text evidence="2">The sequence shown here is derived from an EMBL/GenBank/DDBJ whole genome shotgun (WGS) entry which is preliminary data.</text>
</comment>
<dbReference type="OrthoDB" id="3546699at2759"/>
<dbReference type="Proteomes" id="UP000824998">
    <property type="component" value="Unassembled WGS sequence"/>
</dbReference>
<organism evidence="2 3">
    <name type="scientific">Amylocarpus encephaloides</name>
    <dbReference type="NCBI Taxonomy" id="45428"/>
    <lineage>
        <taxon>Eukaryota</taxon>
        <taxon>Fungi</taxon>
        <taxon>Dikarya</taxon>
        <taxon>Ascomycota</taxon>
        <taxon>Pezizomycotina</taxon>
        <taxon>Leotiomycetes</taxon>
        <taxon>Helotiales</taxon>
        <taxon>Helotiales incertae sedis</taxon>
        <taxon>Amylocarpus</taxon>
    </lineage>
</organism>
<proteinExistence type="predicted"/>
<accession>A0A9P7YNQ0</accession>
<dbReference type="AlphaFoldDB" id="A0A9P7YNQ0"/>
<protein>
    <submittedName>
        <fullName evidence="2">Uncharacterized protein</fullName>
    </submittedName>
</protein>
<evidence type="ECO:0000313" key="3">
    <source>
        <dbReference type="Proteomes" id="UP000824998"/>
    </source>
</evidence>
<sequence>MDSVSVSGVSVRVAFIVDAFAESSRLFKRWRKSKPRKKAVGQEELETSLYDGEKVVRSRLDTLSSNHGRKFDDGDPQSLASLYKIRADFHKDLIDVLISSMARTGAEELVVDPVALRILSEATRKDTLAVMDELADRIVRVESAASSVTHPHDILPSHPLPPPRQQDSTSGSQTLDNELLVDTGYQSLATPPPFPSLETRAPKMAPPFIIPDFSSSQSLVQKLPSRSVLSRMFSTTPRPYYDIKPFEPIPAVLPSFKLNEDSSKILEQGRDHVDRLWDATHEAQNSAHPRSAPRLQFPWSEDDLSEPPSPLEATPPAQEHLSPPLVSSAIPVAQHTRPGWETGKRIRSKPLLTFSKPTPRFKRNVSGPPGGG</sequence>
<feature type="region of interest" description="Disordered" evidence="1">
    <location>
        <begin position="282"/>
        <end position="372"/>
    </location>
</feature>
<feature type="region of interest" description="Disordered" evidence="1">
    <location>
        <begin position="149"/>
        <end position="172"/>
    </location>
</feature>
<evidence type="ECO:0000313" key="2">
    <source>
        <dbReference type="EMBL" id="KAG9236920.1"/>
    </source>
</evidence>
<evidence type="ECO:0000256" key="1">
    <source>
        <dbReference type="SAM" id="MobiDB-lite"/>
    </source>
</evidence>
<reference evidence="2" key="1">
    <citation type="journal article" date="2021" name="IMA Fungus">
        <title>Genomic characterization of three marine fungi, including Emericellopsis atlantica sp. nov. with signatures of a generalist lifestyle and marine biomass degradation.</title>
        <authorList>
            <person name="Hagestad O.C."/>
            <person name="Hou L."/>
            <person name="Andersen J.H."/>
            <person name="Hansen E.H."/>
            <person name="Altermark B."/>
            <person name="Li C."/>
            <person name="Kuhnert E."/>
            <person name="Cox R.J."/>
            <person name="Crous P.W."/>
            <person name="Spatafora J.W."/>
            <person name="Lail K."/>
            <person name="Amirebrahimi M."/>
            <person name="Lipzen A."/>
            <person name="Pangilinan J."/>
            <person name="Andreopoulos W."/>
            <person name="Hayes R.D."/>
            <person name="Ng V."/>
            <person name="Grigoriev I.V."/>
            <person name="Jackson S.A."/>
            <person name="Sutton T.D.S."/>
            <person name="Dobson A.D.W."/>
            <person name="Rama T."/>
        </authorList>
    </citation>
    <scope>NUCLEOTIDE SEQUENCE</scope>
    <source>
        <strain evidence="2">TRa018bII</strain>
    </source>
</reference>
<dbReference type="EMBL" id="MU251397">
    <property type="protein sequence ID" value="KAG9236920.1"/>
    <property type="molecule type" value="Genomic_DNA"/>
</dbReference>
<name>A0A9P7YNQ0_9HELO</name>